<accession>A0A2T1ED61</accession>
<dbReference type="SUPFAM" id="SSF53474">
    <property type="entry name" value="alpha/beta-Hydrolases"/>
    <property type="match status" value="1"/>
</dbReference>
<dbReference type="RefSeq" id="WP_106255832.1">
    <property type="nucleotide sequence ID" value="NZ_CAWNSW010000047.1"/>
</dbReference>
<sequence>MTAYTDVTTALIKKTRAREEALGLRDDACRSRFLLQPNATPKVVVFFHGFTAAPAQFDAIGDAFFQAGYNVLIPLMPGHGQAGDWNDDNPPPLPENPHIYQEFGQNWLENAQSLGDRVLVGGLSGGSTLAAWLALEHPQQVDRGLLFAPYLSGTNALVDWVVERMNVYFEWKTQPGVVGFGYSGFHMPALRVFLDLGQQILDRAQVQPSAPLLIVSSAGDSAVDSEEHQQLFQAALKFQPKCWYHCFNRKLAIPHNMMTQLEGNQYADLPIALAKAYAESNLTWNAITTFSERLQQGEAFETIAKQLDLSPSLSPDLPSMLMTLRLLADDIA</sequence>
<dbReference type="Proteomes" id="UP000239576">
    <property type="component" value="Unassembled WGS sequence"/>
</dbReference>
<dbReference type="EMBL" id="PVWK01000049">
    <property type="protein sequence ID" value="PSB30696.1"/>
    <property type="molecule type" value="Genomic_DNA"/>
</dbReference>
<name>A0A2T1ED61_9CYAN</name>
<organism evidence="2 3">
    <name type="scientific">Stenomitos frigidus ULC18</name>
    <dbReference type="NCBI Taxonomy" id="2107698"/>
    <lineage>
        <taxon>Bacteria</taxon>
        <taxon>Bacillati</taxon>
        <taxon>Cyanobacteriota</taxon>
        <taxon>Cyanophyceae</taxon>
        <taxon>Leptolyngbyales</taxon>
        <taxon>Leptolyngbyaceae</taxon>
        <taxon>Stenomitos</taxon>
    </lineage>
</organism>
<protein>
    <submittedName>
        <fullName evidence="2">Alpha/beta hydrolase</fullName>
    </submittedName>
</protein>
<keyword evidence="2" id="KW-0378">Hydrolase</keyword>
<comment type="caution">
    <text evidence="2">The sequence shown here is derived from an EMBL/GenBank/DDBJ whole genome shotgun (WGS) entry which is preliminary data.</text>
</comment>
<dbReference type="Gene3D" id="3.40.50.1820">
    <property type="entry name" value="alpha/beta hydrolase"/>
    <property type="match status" value="1"/>
</dbReference>
<gene>
    <name evidence="2" type="ORF">C7B82_08285</name>
</gene>
<evidence type="ECO:0000313" key="3">
    <source>
        <dbReference type="Proteomes" id="UP000239576"/>
    </source>
</evidence>
<dbReference type="InterPro" id="IPR029058">
    <property type="entry name" value="AB_hydrolase_fold"/>
</dbReference>
<feature type="domain" description="AB hydrolase-1" evidence="1">
    <location>
        <begin position="43"/>
        <end position="171"/>
    </location>
</feature>
<proteinExistence type="predicted"/>
<dbReference type="InterPro" id="IPR000073">
    <property type="entry name" value="AB_hydrolase_1"/>
</dbReference>
<evidence type="ECO:0000313" key="2">
    <source>
        <dbReference type="EMBL" id="PSB30696.1"/>
    </source>
</evidence>
<dbReference type="OrthoDB" id="9786110at2"/>
<keyword evidence="3" id="KW-1185">Reference proteome</keyword>
<evidence type="ECO:0000259" key="1">
    <source>
        <dbReference type="Pfam" id="PF00561"/>
    </source>
</evidence>
<reference evidence="3" key="1">
    <citation type="submission" date="2018-02" db="EMBL/GenBank/DDBJ databases">
        <authorList>
            <person name="Moore K."/>
            <person name="Momper L."/>
        </authorList>
    </citation>
    <scope>NUCLEOTIDE SEQUENCE [LARGE SCALE GENOMIC DNA]</scope>
    <source>
        <strain evidence="3">ULC18</strain>
    </source>
</reference>
<dbReference type="AlphaFoldDB" id="A0A2T1ED61"/>
<dbReference type="GO" id="GO:0016787">
    <property type="term" value="F:hydrolase activity"/>
    <property type="evidence" value="ECO:0007669"/>
    <property type="project" value="UniProtKB-KW"/>
</dbReference>
<reference evidence="2 3" key="2">
    <citation type="submission" date="2018-03" db="EMBL/GenBank/DDBJ databases">
        <title>The ancient ancestry and fast evolution of plastids.</title>
        <authorList>
            <person name="Moore K.R."/>
            <person name="Magnabosco C."/>
            <person name="Momper L."/>
            <person name="Gold D.A."/>
            <person name="Bosak T."/>
            <person name="Fournier G.P."/>
        </authorList>
    </citation>
    <scope>NUCLEOTIDE SEQUENCE [LARGE SCALE GENOMIC DNA]</scope>
    <source>
        <strain evidence="2 3">ULC18</strain>
    </source>
</reference>
<dbReference type="Pfam" id="PF00561">
    <property type="entry name" value="Abhydrolase_1"/>
    <property type="match status" value="1"/>
</dbReference>